<gene>
    <name evidence="1" type="ORF">RRG08_034299</name>
</gene>
<evidence type="ECO:0000313" key="2">
    <source>
        <dbReference type="Proteomes" id="UP001283361"/>
    </source>
</evidence>
<organism evidence="1 2">
    <name type="scientific">Elysia crispata</name>
    <name type="common">lettuce slug</name>
    <dbReference type="NCBI Taxonomy" id="231223"/>
    <lineage>
        <taxon>Eukaryota</taxon>
        <taxon>Metazoa</taxon>
        <taxon>Spiralia</taxon>
        <taxon>Lophotrochozoa</taxon>
        <taxon>Mollusca</taxon>
        <taxon>Gastropoda</taxon>
        <taxon>Heterobranchia</taxon>
        <taxon>Euthyneura</taxon>
        <taxon>Panpulmonata</taxon>
        <taxon>Sacoglossa</taxon>
        <taxon>Placobranchoidea</taxon>
        <taxon>Plakobranchidae</taxon>
        <taxon>Elysia</taxon>
    </lineage>
</organism>
<dbReference type="Proteomes" id="UP001283361">
    <property type="component" value="Unassembled WGS sequence"/>
</dbReference>
<comment type="caution">
    <text evidence="1">The sequence shown here is derived from an EMBL/GenBank/DDBJ whole genome shotgun (WGS) entry which is preliminary data.</text>
</comment>
<protein>
    <submittedName>
        <fullName evidence="1">Uncharacterized protein</fullName>
    </submittedName>
</protein>
<name>A0AAE1AI08_9GAST</name>
<evidence type="ECO:0000313" key="1">
    <source>
        <dbReference type="EMBL" id="KAK3787596.1"/>
    </source>
</evidence>
<proteinExistence type="predicted"/>
<accession>A0AAE1AI08</accession>
<keyword evidence="2" id="KW-1185">Reference proteome</keyword>
<dbReference type="AlphaFoldDB" id="A0AAE1AI08"/>
<reference evidence="1" key="1">
    <citation type="journal article" date="2023" name="G3 (Bethesda)">
        <title>A reference genome for the long-term kleptoplast-retaining sea slug Elysia crispata morphotype clarki.</title>
        <authorList>
            <person name="Eastman K.E."/>
            <person name="Pendleton A.L."/>
            <person name="Shaikh M.A."/>
            <person name="Suttiyut T."/>
            <person name="Ogas R."/>
            <person name="Tomko P."/>
            <person name="Gavelis G."/>
            <person name="Widhalm J.R."/>
            <person name="Wisecaver J.H."/>
        </authorList>
    </citation>
    <scope>NUCLEOTIDE SEQUENCE</scope>
    <source>
        <strain evidence="1">ECLA1</strain>
    </source>
</reference>
<dbReference type="EMBL" id="JAWDGP010001849">
    <property type="protein sequence ID" value="KAK3787596.1"/>
    <property type="molecule type" value="Genomic_DNA"/>
</dbReference>
<sequence length="97" mass="10989">MSPKFVVESPMRLMCFIYLICQSLRRHSPLLSQIALFALHCARAFPGLLAVDCFNQSGQRRETASSKSLTAHVSTFLFVLFVYRTCLHGKPAQIWPT</sequence>